<dbReference type="KEGG" id="dmr:Deima_2061"/>
<dbReference type="AlphaFoldDB" id="E8U9G5"/>
<evidence type="ECO:0000256" key="2">
    <source>
        <dbReference type="ARBA" id="ARBA00022692"/>
    </source>
</evidence>
<keyword evidence="8" id="KW-1185">Reference proteome</keyword>
<reference evidence="7 8" key="1">
    <citation type="journal article" date="2011" name="Stand. Genomic Sci.">
        <title>Complete genome sequence of Deinococcus maricopensis type strain (LB-34).</title>
        <authorList>
            <person name="Pukall R."/>
            <person name="Zeytun A."/>
            <person name="Lucas S."/>
            <person name="Lapidus A."/>
            <person name="Hammon N."/>
            <person name="Deshpande S."/>
            <person name="Nolan M."/>
            <person name="Cheng J.F."/>
            <person name="Pitluck S."/>
            <person name="Liolios K."/>
            <person name="Pagani I."/>
            <person name="Mikhailova N."/>
            <person name="Ivanova N."/>
            <person name="Mavromatis K."/>
            <person name="Pati A."/>
            <person name="Tapia R."/>
            <person name="Han C."/>
            <person name="Goodwin L."/>
            <person name="Chen A."/>
            <person name="Palaniappan K."/>
            <person name="Land M."/>
            <person name="Hauser L."/>
            <person name="Chang Y.J."/>
            <person name="Jeffries C.D."/>
            <person name="Brambilla E.M."/>
            <person name="Rohde M."/>
            <person name="Goker M."/>
            <person name="Detter J.C."/>
            <person name="Woyke T."/>
            <person name="Bristow J."/>
            <person name="Eisen J.A."/>
            <person name="Markowitz V."/>
            <person name="Hugenholtz P."/>
            <person name="Kyrpides N.C."/>
            <person name="Klenk H.P."/>
        </authorList>
    </citation>
    <scope>NUCLEOTIDE SEQUENCE [LARGE SCALE GENOMIC DNA]</scope>
    <source>
        <strain evidence="8">DSM 21211 / LMG 22137 / NRRL B-23946 / LB-34</strain>
    </source>
</reference>
<reference evidence="8" key="2">
    <citation type="submission" date="2011-01" db="EMBL/GenBank/DDBJ databases">
        <title>The complete genome of Deinococcus maricopensis DSM 21211.</title>
        <authorList>
            <consortium name="US DOE Joint Genome Institute (JGI-PGF)"/>
            <person name="Lucas S."/>
            <person name="Copeland A."/>
            <person name="Lapidus A."/>
            <person name="Goodwin L."/>
            <person name="Pitluck S."/>
            <person name="Kyrpides N."/>
            <person name="Mavromatis K."/>
            <person name="Pagani I."/>
            <person name="Ivanova N."/>
            <person name="Ovchinnikova G."/>
            <person name="Zeytun A."/>
            <person name="Detter J.C."/>
            <person name="Han C."/>
            <person name="Land M."/>
            <person name="Hauser L."/>
            <person name="Markowitz V."/>
            <person name="Cheng J.-F."/>
            <person name="Hugenholtz P."/>
            <person name="Woyke T."/>
            <person name="Wu D."/>
            <person name="Pukall R."/>
            <person name="Gehrich-Schroeter G."/>
            <person name="Brambilla E."/>
            <person name="Klenk H.-P."/>
            <person name="Eisen J.A."/>
        </authorList>
    </citation>
    <scope>NUCLEOTIDE SEQUENCE [LARGE SCALE GENOMIC DNA]</scope>
    <source>
        <strain evidence="8">DSM 21211 / LMG 22137 / NRRL B-23946 / LB-34</strain>
    </source>
</reference>
<dbReference type="Pfam" id="PF06305">
    <property type="entry name" value="LapA_dom"/>
    <property type="match status" value="1"/>
</dbReference>
<sequence>MRVVQFVQVIVLLLLGAYVLLLQLQNPVRVTLPLPFGLNAMNVPLGVLVALTLLVGVLYSALLFVPRLLLARARRARAARATRALEERLNATLRAKLAAPATRESHAAVTAPTVQEQA</sequence>
<dbReference type="Proteomes" id="UP000008635">
    <property type="component" value="Chromosome"/>
</dbReference>
<accession>E8U9G5</accession>
<evidence type="ECO:0000256" key="4">
    <source>
        <dbReference type="ARBA" id="ARBA00023136"/>
    </source>
</evidence>
<feature type="transmembrane region" description="Helical" evidence="5">
    <location>
        <begin position="45"/>
        <end position="70"/>
    </location>
</feature>
<feature type="domain" description="Lipopolysaccharide assembly protein A" evidence="6">
    <location>
        <begin position="25"/>
        <end position="89"/>
    </location>
</feature>
<dbReference type="InterPro" id="IPR010445">
    <property type="entry name" value="LapA_dom"/>
</dbReference>
<gene>
    <name evidence="7" type="ordered locus">Deima_2061</name>
</gene>
<dbReference type="RefSeq" id="WP_013557209.1">
    <property type="nucleotide sequence ID" value="NC_014958.1"/>
</dbReference>
<keyword evidence="1" id="KW-1003">Cell membrane</keyword>
<dbReference type="EMBL" id="CP002454">
    <property type="protein sequence ID" value="ADV67704.1"/>
    <property type="molecule type" value="Genomic_DNA"/>
</dbReference>
<keyword evidence="4 5" id="KW-0472">Membrane</keyword>
<evidence type="ECO:0000313" key="8">
    <source>
        <dbReference type="Proteomes" id="UP000008635"/>
    </source>
</evidence>
<protein>
    <recommendedName>
        <fullName evidence="6">Lipopolysaccharide assembly protein A domain-containing protein</fullName>
    </recommendedName>
</protein>
<name>E8U9G5_DEIML</name>
<keyword evidence="2 5" id="KW-0812">Transmembrane</keyword>
<organism evidence="7 8">
    <name type="scientific">Deinococcus maricopensis (strain DSM 21211 / LMG 22137 / NRRL B-23946 / LB-34)</name>
    <dbReference type="NCBI Taxonomy" id="709986"/>
    <lineage>
        <taxon>Bacteria</taxon>
        <taxon>Thermotogati</taxon>
        <taxon>Deinococcota</taxon>
        <taxon>Deinococci</taxon>
        <taxon>Deinococcales</taxon>
        <taxon>Deinococcaceae</taxon>
        <taxon>Deinococcus</taxon>
    </lineage>
</organism>
<evidence type="ECO:0000259" key="6">
    <source>
        <dbReference type="Pfam" id="PF06305"/>
    </source>
</evidence>
<proteinExistence type="predicted"/>
<dbReference type="HOGENOM" id="CLU_156440_0_0_0"/>
<dbReference type="GO" id="GO:0005886">
    <property type="term" value="C:plasma membrane"/>
    <property type="evidence" value="ECO:0007669"/>
    <property type="project" value="InterPro"/>
</dbReference>
<keyword evidence="3 5" id="KW-1133">Transmembrane helix</keyword>
<evidence type="ECO:0000256" key="1">
    <source>
        <dbReference type="ARBA" id="ARBA00022475"/>
    </source>
</evidence>
<evidence type="ECO:0000256" key="3">
    <source>
        <dbReference type="ARBA" id="ARBA00022989"/>
    </source>
</evidence>
<evidence type="ECO:0000256" key="5">
    <source>
        <dbReference type="SAM" id="Phobius"/>
    </source>
</evidence>
<dbReference type="STRING" id="709986.Deima_2061"/>
<evidence type="ECO:0000313" key="7">
    <source>
        <dbReference type="EMBL" id="ADV67704.1"/>
    </source>
</evidence>